<name>A0ABZ1SG52_9ACTN</name>
<dbReference type="RefSeq" id="WP_328708299.1">
    <property type="nucleotide sequence ID" value="NZ_CP108085.1"/>
</dbReference>
<dbReference type="EMBL" id="CP108085">
    <property type="protein sequence ID" value="WUP71955.1"/>
    <property type="molecule type" value="Genomic_DNA"/>
</dbReference>
<organism evidence="1 2">
    <name type="scientific">Microbispora hainanensis</name>
    <dbReference type="NCBI Taxonomy" id="568844"/>
    <lineage>
        <taxon>Bacteria</taxon>
        <taxon>Bacillati</taxon>
        <taxon>Actinomycetota</taxon>
        <taxon>Actinomycetes</taxon>
        <taxon>Streptosporangiales</taxon>
        <taxon>Streptosporangiaceae</taxon>
        <taxon>Microbispora</taxon>
    </lineage>
</organism>
<proteinExistence type="predicted"/>
<protein>
    <submittedName>
        <fullName evidence="1">Uncharacterized protein</fullName>
    </submittedName>
</protein>
<dbReference type="Proteomes" id="UP001432011">
    <property type="component" value="Chromosome"/>
</dbReference>
<reference evidence="1" key="1">
    <citation type="submission" date="2022-10" db="EMBL/GenBank/DDBJ databases">
        <title>The complete genomes of actinobacterial strains from the NBC collection.</title>
        <authorList>
            <person name="Joergensen T.S."/>
            <person name="Alvarez Arevalo M."/>
            <person name="Sterndorff E.B."/>
            <person name="Faurdal D."/>
            <person name="Vuksanovic O."/>
            <person name="Mourched A.-S."/>
            <person name="Charusanti P."/>
            <person name="Shaw S."/>
            <person name="Blin K."/>
            <person name="Weber T."/>
        </authorList>
    </citation>
    <scope>NUCLEOTIDE SEQUENCE</scope>
    <source>
        <strain evidence="1">NBC_00254</strain>
    </source>
</reference>
<keyword evidence="2" id="KW-1185">Reference proteome</keyword>
<evidence type="ECO:0000313" key="1">
    <source>
        <dbReference type="EMBL" id="WUP71955.1"/>
    </source>
</evidence>
<gene>
    <name evidence="1" type="ORF">OG913_21185</name>
</gene>
<evidence type="ECO:0000313" key="2">
    <source>
        <dbReference type="Proteomes" id="UP001432011"/>
    </source>
</evidence>
<sequence length="63" mass="6431">MNYTSMPACARDLLAAKGYDTRDTILACYGGSGFTAELLASAAGDPGIRLIGLDDIYAPSASG</sequence>
<accession>A0ABZ1SG52</accession>